<dbReference type="SUPFAM" id="SSF47954">
    <property type="entry name" value="Cyclin-like"/>
    <property type="match status" value="2"/>
</dbReference>
<feature type="repeat" description="PPR" evidence="3">
    <location>
        <begin position="936"/>
        <end position="970"/>
    </location>
</feature>
<dbReference type="InterPro" id="IPR036915">
    <property type="entry name" value="Cyclin-like_sf"/>
</dbReference>
<dbReference type="Gene3D" id="1.25.40.10">
    <property type="entry name" value="Tetratricopeptide repeat domain"/>
    <property type="match status" value="2"/>
</dbReference>
<comment type="similarity">
    <text evidence="1">Belongs to the PPR family. P subfamily.</text>
</comment>
<evidence type="ECO:0000256" key="2">
    <source>
        <dbReference type="ARBA" id="ARBA00022737"/>
    </source>
</evidence>
<dbReference type="InterPro" id="IPR006671">
    <property type="entry name" value="Cyclin_N"/>
</dbReference>
<dbReference type="Proteomes" id="UP001489004">
    <property type="component" value="Unassembled WGS sequence"/>
</dbReference>
<evidence type="ECO:0000256" key="3">
    <source>
        <dbReference type="PROSITE-ProRule" id="PRU00708"/>
    </source>
</evidence>
<evidence type="ECO:0000256" key="1">
    <source>
        <dbReference type="ARBA" id="ARBA00007626"/>
    </source>
</evidence>
<dbReference type="Gene3D" id="1.10.472.10">
    <property type="entry name" value="Cyclin-like"/>
    <property type="match status" value="2"/>
</dbReference>
<dbReference type="PANTHER" id="PTHR47447:SF17">
    <property type="entry name" value="OS12G0638900 PROTEIN"/>
    <property type="match status" value="1"/>
</dbReference>
<evidence type="ECO:0000313" key="5">
    <source>
        <dbReference type="EMBL" id="KAK9811789.1"/>
    </source>
</evidence>
<dbReference type="PANTHER" id="PTHR47447">
    <property type="entry name" value="OS03G0856100 PROTEIN"/>
    <property type="match status" value="1"/>
</dbReference>
<dbReference type="PROSITE" id="PS51375">
    <property type="entry name" value="PPR"/>
    <property type="match status" value="5"/>
</dbReference>
<dbReference type="SUPFAM" id="SSF48452">
    <property type="entry name" value="TPR-like"/>
    <property type="match status" value="1"/>
</dbReference>
<dbReference type="InterPro" id="IPR011990">
    <property type="entry name" value="TPR-like_helical_dom_sf"/>
</dbReference>
<dbReference type="Pfam" id="PF00134">
    <property type="entry name" value="Cyclin_N"/>
    <property type="match status" value="1"/>
</dbReference>
<dbReference type="InterPro" id="IPR013584">
    <property type="entry name" value="RAP"/>
</dbReference>
<accession>A0AAW1PUI4</accession>
<dbReference type="InterPro" id="IPR002885">
    <property type="entry name" value="PPR_rpt"/>
</dbReference>
<dbReference type="EMBL" id="JALJOR010000009">
    <property type="protein sequence ID" value="KAK9811789.1"/>
    <property type="molecule type" value="Genomic_DNA"/>
</dbReference>
<feature type="repeat" description="PPR" evidence="3">
    <location>
        <begin position="901"/>
        <end position="935"/>
    </location>
</feature>
<dbReference type="NCBIfam" id="TIGR00756">
    <property type="entry name" value="PPR"/>
    <property type="match status" value="4"/>
</dbReference>
<evidence type="ECO:0000259" key="4">
    <source>
        <dbReference type="PROSITE" id="PS51286"/>
    </source>
</evidence>
<proteinExistence type="inferred from homology"/>
<feature type="domain" description="RAP" evidence="4">
    <location>
        <begin position="567"/>
        <end position="626"/>
    </location>
</feature>
<keyword evidence="6" id="KW-1185">Reference proteome</keyword>
<dbReference type="PROSITE" id="PS51286">
    <property type="entry name" value="RAP"/>
    <property type="match status" value="1"/>
</dbReference>
<sequence>MFMSQYAVSQRQGRRAPHNHYGCLIPGDHLGQSLRSLCHLKRPALMHEQRRRNSAVQKLTELAIENVRDFQGQGLGIIVWAYAKINYDASKIRQLLEDFAQEAVRRLSSEAADQDASLKLGAQSLSNMVYAYAVLGYHPGSHLMSAIAKGVQWQLRDFSPQGLSNIVWAYAKLGAAVSLEVQTLLEALAVEAASQLMDIRSRQRFIPQNLSNMVYGYAVLGYNPGPMLLGAVAKEAQRQLHDFGPQELTNMVWAFAKLGGPLGPDVVALLDLVPSEVVRQLTDGMRSMKVKPQTMSNLLWAYATLKRVPDKLLDALTKEVLRQLVAFKPQELSNTVWAYAVLDYYPGEHLMTQLASAIHKQIDAFKAPELSSTLWAFAALRHHPGAHLMDAALGEVQRQADKLKPQELAQVVWAAAELGHKAGPALTEGVIAGMGRWAQGYRAQDICNVVWALAVLDVLSLECASMLFAKCAAMSLTDFSQESLCQLYQAQLTFGWDSNMTAASLPPELLQRAGAALHQAQEHSSASSDAQEVSAVLNSLAVTHATNHMAEGGGPLCVDVALTQQQTALVLDQTIHFSVNQPFRPLGRTLLRWRMLAKRGWKVLSVPFYIWRTLQSAELRACYLQQLLQASFAPTEAGPLASAADPAGMQACTSQLQATSLSEGMPGSCSAQQPASCLPTPGAGQPWHGAEAAVSYWGDVRLENGALGAQWENGRAGVSLAGGLGAATGLGSNSQDLRQLWHQVMQVGSGMHPPEPEAGVSIPELKRVIEGLSLEKSAVVAVAPCLAQISPQEFSSLLLELAHANHAFRAWQLFDWVRGLPKEHGLHALCDATAYTTMITLCGPWQQLRRALQLVADMRARSIECGLQAYTALLNAAIKCSDAELVVDVYRQTQAEELPLDQGLYHMMVDLFVKMGSWQDALAVLEDMRARGVEAEAQTYNLLIVTCTKMGQPRQAIAVYEGMIGDGVQPNSKTFTALIGAFAKCRTLDRVLDIVEGLAAKDGPGSVASTYASLMAACEKAGQWDMAMALFKRITVQNFQPDVSIFNSLIAACAHAGQYANARTMFNRMAEFSCLPDAVTYANLIRAYKKGGQWCNALDTFEAMQAAGCRPHAAVVSSVIDVLWQTGIAWAQAKALHVFQAAVQSGILPPAYEAAKKGTVKVDLQALTVGVALLSMNQWLLGLREQAVHEADGTLEVNRKVALVNGMGEHARSQGNSSAVKEAVGACLVGAKAPFRLVQDHSRSGRLEASTLALRKWLFSDMFTRYHALFAGQGPLDNNGMAGPLASTGDYLRLEADVSSKCADMFAVVRKHEQMHPVTLQGLHANPGGYLGQRKQLVMMALHFCSSLRLADIVAHAVVVLMDRIMMTGVHMTDKFETLFVCACLRIAAAHEGAYVPSKAAVAALVAYPESALERMENNILLVLQHDTSCVSALHCLQIYAQRLGCNLASLESTKRTLGCAVALLNEALGDLGSLQYQASLSAAGALCAARKIQGLVPAWPSVLAGLTGLTEAGGTPFAAAAAHSERICMRLYGPPVPLYAIHGR</sequence>
<dbReference type="CDD" id="cd20529">
    <property type="entry name" value="CYCLIN_CCNJ-like_rpt2"/>
    <property type="match status" value="1"/>
</dbReference>
<dbReference type="Pfam" id="PF01535">
    <property type="entry name" value="PPR"/>
    <property type="match status" value="2"/>
</dbReference>
<dbReference type="Pfam" id="PF13041">
    <property type="entry name" value="PPR_2"/>
    <property type="match status" value="2"/>
</dbReference>
<feature type="repeat" description="PPR" evidence="3">
    <location>
        <begin position="1007"/>
        <end position="1041"/>
    </location>
</feature>
<keyword evidence="2" id="KW-0677">Repeat</keyword>
<organism evidence="5 6">
    <name type="scientific">[Myrmecia] bisecta</name>
    <dbReference type="NCBI Taxonomy" id="41462"/>
    <lineage>
        <taxon>Eukaryota</taxon>
        <taxon>Viridiplantae</taxon>
        <taxon>Chlorophyta</taxon>
        <taxon>core chlorophytes</taxon>
        <taxon>Trebouxiophyceae</taxon>
        <taxon>Trebouxiales</taxon>
        <taxon>Trebouxiaceae</taxon>
        <taxon>Myrmecia</taxon>
    </lineage>
</organism>
<comment type="caution">
    <text evidence="5">The sequence shown here is derived from an EMBL/GenBank/DDBJ whole genome shotgun (WGS) entry which is preliminary data.</text>
</comment>
<dbReference type="Pfam" id="PF08373">
    <property type="entry name" value="RAP"/>
    <property type="match status" value="1"/>
</dbReference>
<protein>
    <recommendedName>
        <fullName evidence="4">RAP domain-containing protein</fullName>
    </recommendedName>
</protein>
<dbReference type="SMART" id="SM00952">
    <property type="entry name" value="RAP"/>
    <property type="match status" value="1"/>
</dbReference>
<feature type="repeat" description="PPR" evidence="3">
    <location>
        <begin position="1042"/>
        <end position="1076"/>
    </location>
</feature>
<gene>
    <name evidence="5" type="ORF">WJX72_010082</name>
</gene>
<feature type="repeat" description="PPR" evidence="3">
    <location>
        <begin position="1077"/>
        <end position="1111"/>
    </location>
</feature>
<evidence type="ECO:0000313" key="6">
    <source>
        <dbReference type="Proteomes" id="UP001489004"/>
    </source>
</evidence>
<name>A0AAW1PUI4_9CHLO</name>
<reference evidence="5 6" key="1">
    <citation type="journal article" date="2024" name="Nat. Commun.">
        <title>Phylogenomics reveals the evolutionary origins of lichenization in chlorophyte algae.</title>
        <authorList>
            <person name="Puginier C."/>
            <person name="Libourel C."/>
            <person name="Otte J."/>
            <person name="Skaloud P."/>
            <person name="Haon M."/>
            <person name="Grisel S."/>
            <person name="Petersen M."/>
            <person name="Berrin J.G."/>
            <person name="Delaux P.M."/>
            <person name="Dal Grande F."/>
            <person name="Keller J."/>
        </authorList>
    </citation>
    <scope>NUCLEOTIDE SEQUENCE [LARGE SCALE GENOMIC DNA]</scope>
    <source>
        <strain evidence="5 6">SAG 2043</strain>
    </source>
</reference>